<evidence type="ECO:0000313" key="3">
    <source>
        <dbReference type="Proteomes" id="UP000236416"/>
    </source>
</evidence>
<keyword evidence="1" id="KW-0732">Signal</keyword>
<gene>
    <name evidence="2" type="ORF">C2134_11360</name>
</gene>
<reference evidence="2 3" key="1">
    <citation type="submission" date="2018-01" db="EMBL/GenBank/DDBJ databases">
        <title>Genomic Sequence of Chromobacterium MWU13-2610 from wild cranberry bogs within the Cape Cod National Seashore.</title>
        <authorList>
            <person name="O'Hara-Hanley K."/>
            <person name="Soby S."/>
            <person name="Harrison A."/>
        </authorList>
    </citation>
    <scope>NUCLEOTIDE SEQUENCE [LARGE SCALE GENOMIC DNA]</scope>
    <source>
        <strain evidence="2 3">MWU13-2610</strain>
    </source>
</reference>
<comment type="caution">
    <text evidence="2">The sequence shown here is derived from an EMBL/GenBank/DDBJ whole genome shotgun (WGS) entry which is preliminary data.</text>
</comment>
<organism evidence="2 3">
    <name type="scientific">Chromobacterium sinusclupearum</name>
    <dbReference type="NCBI Taxonomy" id="2077146"/>
    <lineage>
        <taxon>Bacteria</taxon>
        <taxon>Pseudomonadati</taxon>
        <taxon>Pseudomonadota</taxon>
        <taxon>Betaproteobacteria</taxon>
        <taxon>Neisseriales</taxon>
        <taxon>Chromobacteriaceae</taxon>
        <taxon>Chromobacterium</taxon>
    </lineage>
</organism>
<proteinExistence type="predicted"/>
<evidence type="ECO:0000313" key="2">
    <source>
        <dbReference type="EMBL" id="POA98596.1"/>
    </source>
</evidence>
<dbReference type="Gene3D" id="3.40.190.10">
    <property type="entry name" value="Periplasmic binding protein-like II"/>
    <property type="match status" value="2"/>
</dbReference>
<name>A0A2K4MNC4_9NEIS</name>
<keyword evidence="3" id="KW-1185">Reference proteome</keyword>
<sequence>MLIESGQSSSPIPSMFRSYLALAALCPLTLHAAAPLQLAVSSALTSPYVIEDPSPANPPRGRAIELAQAALRNCGLQGRISRQPGERIVQNLQLARLDGALLLSYTDERSRLIAFPLRGGQPDSEQRMTTLSYAFYVRNGSLLHWDGSGLYGINGTVGVNQGWSIGRELMARGIDVEESVGIEDNFAKLQAGRTDAYVLHQLAGDLYLRHHPELKIHRMSPPLRSKPYYWVFSRGYAREHARQVECLWRQMPQLRPRYLPEGAR</sequence>
<dbReference type="EMBL" id="PPTF01000051">
    <property type="protein sequence ID" value="POA98596.1"/>
    <property type="molecule type" value="Genomic_DNA"/>
</dbReference>
<dbReference type="AlphaFoldDB" id="A0A2K4MNC4"/>
<protein>
    <submittedName>
        <fullName evidence="2">Uncharacterized protein</fullName>
    </submittedName>
</protein>
<accession>A0A2K4MNC4</accession>
<dbReference type="SUPFAM" id="SSF53850">
    <property type="entry name" value="Periplasmic binding protein-like II"/>
    <property type="match status" value="1"/>
</dbReference>
<feature type="signal peptide" evidence="1">
    <location>
        <begin position="1"/>
        <end position="32"/>
    </location>
</feature>
<feature type="chain" id="PRO_5014444398" evidence="1">
    <location>
        <begin position="33"/>
        <end position="264"/>
    </location>
</feature>
<dbReference type="Proteomes" id="UP000236416">
    <property type="component" value="Unassembled WGS sequence"/>
</dbReference>
<evidence type="ECO:0000256" key="1">
    <source>
        <dbReference type="SAM" id="SignalP"/>
    </source>
</evidence>